<evidence type="ECO:0000259" key="10">
    <source>
        <dbReference type="PROSITE" id="PS50109"/>
    </source>
</evidence>
<dbReference type="InterPro" id="IPR003594">
    <property type="entry name" value="HATPase_dom"/>
</dbReference>
<dbReference type="SUPFAM" id="SSF55874">
    <property type="entry name" value="ATPase domain of HSP90 chaperone/DNA topoisomerase II/histidine kinase"/>
    <property type="match status" value="1"/>
</dbReference>
<proteinExistence type="predicted"/>
<dbReference type="Pfam" id="PF00512">
    <property type="entry name" value="HisKA"/>
    <property type="match status" value="1"/>
</dbReference>
<dbReference type="InterPro" id="IPR036097">
    <property type="entry name" value="HisK_dim/P_sf"/>
</dbReference>
<comment type="catalytic activity">
    <reaction evidence="1">
        <text>ATP + protein L-histidine = ADP + protein N-phospho-L-histidine.</text>
        <dbReference type="EC" id="2.7.13.3"/>
    </reaction>
</comment>
<keyword evidence="6 11" id="KW-0418">Kinase</keyword>
<dbReference type="Pfam" id="PF02518">
    <property type="entry name" value="HATPase_c"/>
    <property type="match status" value="1"/>
</dbReference>
<dbReference type="EMBL" id="CP010411">
    <property type="protein sequence ID" value="ALE09221.1"/>
    <property type="molecule type" value="Genomic_DNA"/>
</dbReference>
<dbReference type="AlphaFoldDB" id="A0A0M3T623"/>
<gene>
    <name evidence="11" type="ORF">RY67_1187</name>
</gene>
<evidence type="ECO:0000256" key="6">
    <source>
        <dbReference type="ARBA" id="ARBA00022777"/>
    </source>
</evidence>
<evidence type="ECO:0000256" key="3">
    <source>
        <dbReference type="ARBA" id="ARBA00012438"/>
    </source>
</evidence>
<keyword evidence="9" id="KW-1133">Transmembrane helix</keyword>
<dbReference type="CDD" id="cd00075">
    <property type="entry name" value="HATPase"/>
    <property type="match status" value="1"/>
</dbReference>
<dbReference type="SMART" id="SM00387">
    <property type="entry name" value="HATPase_c"/>
    <property type="match status" value="1"/>
</dbReference>
<dbReference type="GO" id="GO:0004721">
    <property type="term" value="F:phosphoprotein phosphatase activity"/>
    <property type="evidence" value="ECO:0007669"/>
    <property type="project" value="TreeGrafter"/>
</dbReference>
<dbReference type="InterPro" id="IPR050351">
    <property type="entry name" value="BphY/WalK/GraS-like"/>
</dbReference>
<dbReference type="InterPro" id="IPR036890">
    <property type="entry name" value="HATPase_C_sf"/>
</dbReference>
<dbReference type="SUPFAM" id="SSF47384">
    <property type="entry name" value="Homodimeric domain of signal transducing histidine kinase"/>
    <property type="match status" value="1"/>
</dbReference>
<evidence type="ECO:0000256" key="7">
    <source>
        <dbReference type="ARBA" id="ARBA00023012"/>
    </source>
</evidence>
<organism evidence="11 12">
    <name type="scientific">Bifidobacterium longum subsp. infantis</name>
    <dbReference type="NCBI Taxonomy" id="1682"/>
    <lineage>
        <taxon>Bacteria</taxon>
        <taxon>Bacillati</taxon>
        <taxon>Actinomycetota</taxon>
        <taxon>Actinomycetes</taxon>
        <taxon>Bifidobacteriales</taxon>
        <taxon>Bifidobacteriaceae</taxon>
        <taxon>Bifidobacterium</taxon>
    </lineage>
</organism>
<reference evidence="11 12" key="1">
    <citation type="submission" date="2014-12" db="EMBL/GenBank/DDBJ databases">
        <title>Complete genome sequence of Bifidobacterium longum subsp. infantis BT1.</title>
        <authorList>
            <person name="Kim J.F."/>
            <person name="Kwak M.-J."/>
        </authorList>
    </citation>
    <scope>NUCLEOTIDE SEQUENCE [LARGE SCALE GENOMIC DNA]</scope>
    <source>
        <strain evidence="11 12">BT1</strain>
    </source>
</reference>
<keyword evidence="5" id="KW-0808">Transferase</keyword>
<dbReference type="PRINTS" id="PR00344">
    <property type="entry name" value="BCTRLSENSOR"/>
</dbReference>
<evidence type="ECO:0000256" key="5">
    <source>
        <dbReference type="ARBA" id="ARBA00022679"/>
    </source>
</evidence>
<accession>A0A0M3T623</accession>
<keyword evidence="9" id="KW-0472">Membrane</keyword>
<sequence>MRCAMRILANRKIKQLFICILLIVVGFSSFSVAAVSLQWKFAALYVLVSAICMGALIFISLYFYFRKQEQIMENAVTQIRKYISGNHDARIDCNDEGELYRLFHEVNALVAILNAHAENEGNAKIFLKDTISNISHQLKMPLAALNIYNGLLQEETASSPAIKEFTDLSEQELDRIEVLVQNLLTITKLDAGTIVLRKSEHYVDDMMAQIQRRFAFQAQQREINLNFAGQDTVMLICDAHWFMEAIGNIIKNALDHTKAGSTIQVSWREFTSMVQVVVKDDGSGIHPEDLPHIFKRFYRSRFSKDTQGVGLGLPLAEAIIEAHSGTIEVDSELGVGTTFTINFLIPTKL</sequence>
<dbReference type="PANTHER" id="PTHR45453:SF1">
    <property type="entry name" value="PHOSPHATE REGULON SENSOR PROTEIN PHOR"/>
    <property type="match status" value="1"/>
</dbReference>
<dbReference type="Proteomes" id="UP000067206">
    <property type="component" value="Chromosome"/>
</dbReference>
<comment type="subcellular location">
    <subcellularLocation>
        <location evidence="2">Cell membrane</location>
    </subcellularLocation>
</comment>
<dbReference type="PROSITE" id="PS50109">
    <property type="entry name" value="HIS_KIN"/>
    <property type="match status" value="1"/>
</dbReference>
<keyword evidence="7" id="KW-0902">Two-component regulatory system</keyword>
<evidence type="ECO:0000256" key="2">
    <source>
        <dbReference type="ARBA" id="ARBA00004236"/>
    </source>
</evidence>
<feature type="domain" description="Histidine kinase" evidence="10">
    <location>
        <begin position="133"/>
        <end position="347"/>
    </location>
</feature>
<dbReference type="PATRIC" id="fig|1682.24.peg.1152"/>
<dbReference type="GO" id="GO:0016036">
    <property type="term" value="P:cellular response to phosphate starvation"/>
    <property type="evidence" value="ECO:0007669"/>
    <property type="project" value="TreeGrafter"/>
</dbReference>
<dbReference type="InterPro" id="IPR004358">
    <property type="entry name" value="Sig_transdc_His_kin-like_C"/>
</dbReference>
<dbReference type="GO" id="GO:0005886">
    <property type="term" value="C:plasma membrane"/>
    <property type="evidence" value="ECO:0007669"/>
    <property type="project" value="UniProtKB-SubCell"/>
</dbReference>
<dbReference type="Gene3D" id="1.10.287.130">
    <property type="match status" value="1"/>
</dbReference>
<dbReference type="FunFam" id="3.30.565.10:FF:000006">
    <property type="entry name" value="Sensor histidine kinase WalK"/>
    <property type="match status" value="1"/>
</dbReference>
<feature type="transmembrane region" description="Helical" evidence="9">
    <location>
        <begin position="44"/>
        <end position="65"/>
    </location>
</feature>
<dbReference type="CDD" id="cd00082">
    <property type="entry name" value="HisKA"/>
    <property type="match status" value="1"/>
</dbReference>
<evidence type="ECO:0000256" key="1">
    <source>
        <dbReference type="ARBA" id="ARBA00000085"/>
    </source>
</evidence>
<evidence type="ECO:0000313" key="12">
    <source>
        <dbReference type="Proteomes" id="UP000067206"/>
    </source>
</evidence>
<evidence type="ECO:0000256" key="9">
    <source>
        <dbReference type="SAM" id="Phobius"/>
    </source>
</evidence>
<evidence type="ECO:0000256" key="8">
    <source>
        <dbReference type="ARBA" id="ARBA00039401"/>
    </source>
</evidence>
<dbReference type="InterPro" id="IPR005467">
    <property type="entry name" value="His_kinase_dom"/>
</dbReference>
<keyword evidence="9" id="KW-0812">Transmembrane</keyword>
<dbReference type="GO" id="GO:0000155">
    <property type="term" value="F:phosphorelay sensor kinase activity"/>
    <property type="evidence" value="ECO:0007669"/>
    <property type="project" value="InterPro"/>
</dbReference>
<dbReference type="EC" id="2.7.13.3" evidence="3"/>
<protein>
    <recommendedName>
        <fullName evidence="8">Sensor-like histidine kinase SenX3</fullName>
        <ecNumber evidence="3">2.7.13.3</ecNumber>
    </recommendedName>
</protein>
<dbReference type="InterPro" id="IPR003661">
    <property type="entry name" value="HisK_dim/P_dom"/>
</dbReference>
<dbReference type="SMART" id="SM00388">
    <property type="entry name" value="HisKA"/>
    <property type="match status" value="1"/>
</dbReference>
<name>A0A0M3T623_BIFLI</name>
<evidence type="ECO:0000313" key="11">
    <source>
        <dbReference type="EMBL" id="ALE09221.1"/>
    </source>
</evidence>
<evidence type="ECO:0000256" key="4">
    <source>
        <dbReference type="ARBA" id="ARBA00022553"/>
    </source>
</evidence>
<dbReference type="Gene3D" id="3.30.565.10">
    <property type="entry name" value="Histidine kinase-like ATPase, C-terminal domain"/>
    <property type="match status" value="1"/>
</dbReference>
<dbReference type="PANTHER" id="PTHR45453">
    <property type="entry name" value="PHOSPHATE REGULON SENSOR PROTEIN PHOR"/>
    <property type="match status" value="1"/>
</dbReference>
<keyword evidence="4" id="KW-0597">Phosphoprotein</keyword>